<feature type="transmembrane region" description="Helical" evidence="1">
    <location>
        <begin position="5"/>
        <end position="22"/>
    </location>
</feature>
<evidence type="ECO:0000313" key="2">
    <source>
        <dbReference type="EMBL" id="NHO64906.1"/>
    </source>
</evidence>
<keyword evidence="1" id="KW-1133">Transmembrane helix</keyword>
<feature type="transmembrane region" description="Helical" evidence="1">
    <location>
        <begin position="126"/>
        <end position="144"/>
    </location>
</feature>
<feature type="transmembrane region" description="Helical" evidence="1">
    <location>
        <begin position="28"/>
        <end position="45"/>
    </location>
</feature>
<evidence type="ECO:0000313" key="3">
    <source>
        <dbReference type="Proteomes" id="UP000787472"/>
    </source>
</evidence>
<reference evidence="2" key="1">
    <citation type="submission" date="2020-03" db="EMBL/GenBank/DDBJ databases">
        <authorList>
            <person name="Guo F."/>
        </authorList>
    </citation>
    <scope>NUCLEOTIDE SEQUENCE</scope>
    <source>
        <strain evidence="2">JCM 30134</strain>
    </source>
</reference>
<sequence length="187" mass="21089">MLIRIVLGCMTLLYPLAVYFGLQAFDARSLVILLVALAGIRLLTLDRSPLNHWLWLPAIALLGLWSWATNSAVGLKFYPVMINASLLLLFLWSLKFPPSMIERFARISDPQLSDQGIRYTRRVTQVWCVFFLLNGLCALLTTLFGSTEVWALYNGLIAYIAMGALFAGEWLVRQSILKSPQGEARHE</sequence>
<dbReference type="EMBL" id="JAAONZ010000003">
    <property type="protein sequence ID" value="NHO64906.1"/>
    <property type="molecule type" value="Genomic_DNA"/>
</dbReference>
<feature type="transmembrane region" description="Helical" evidence="1">
    <location>
        <begin position="52"/>
        <end position="69"/>
    </location>
</feature>
<comment type="caution">
    <text evidence="2">The sequence shown here is derived from an EMBL/GenBank/DDBJ whole genome shotgun (WGS) entry which is preliminary data.</text>
</comment>
<keyword evidence="1" id="KW-0472">Membrane</keyword>
<proteinExistence type="predicted"/>
<name>A0A9E5JT00_9GAMM</name>
<dbReference type="AlphaFoldDB" id="A0A9E5JT00"/>
<keyword evidence="3" id="KW-1185">Reference proteome</keyword>
<feature type="transmembrane region" description="Helical" evidence="1">
    <location>
        <begin position="150"/>
        <end position="172"/>
    </location>
</feature>
<feature type="transmembrane region" description="Helical" evidence="1">
    <location>
        <begin position="75"/>
        <end position="94"/>
    </location>
</feature>
<evidence type="ECO:0000256" key="1">
    <source>
        <dbReference type="SAM" id="Phobius"/>
    </source>
</evidence>
<protein>
    <recommendedName>
        <fullName evidence="4">DNA gyrase subunit B</fullName>
    </recommendedName>
</protein>
<keyword evidence="1" id="KW-0812">Transmembrane</keyword>
<evidence type="ECO:0008006" key="4">
    <source>
        <dbReference type="Google" id="ProtNLM"/>
    </source>
</evidence>
<dbReference type="Proteomes" id="UP000787472">
    <property type="component" value="Unassembled WGS sequence"/>
</dbReference>
<accession>A0A9E5JT00</accession>
<gene>
    <name evidence="2" type="ORF">G8770_05050</name>
</gene>
<organism evidence="2 3">
    <name type="scientific">Pseudomaricurvus hydrocarbonicus</name>
    <dbReference type="NCBI Taxonomy" id="1470433"/>
    <lineage>
        <taxon>Bacteria</taxon>
        <taxon>Pseudomonadati</taxon>
        <taxon>Pseudomonadota</taxon>
        <taxon>Gammaproteobacteria</taxon>
        <taxon>Cellvibrionales</taxon>
        <taxon>Cellvibrionaceae</taxon>
        <taxon>Pseudomaricurvus</taxon>
    </lineage>
</organism>